<sequence length="66" mass="7147">MSNGKKDDAIRALWAGRTAEAEAAGLRSVACAEVGCQATDYCLEGDISDQRRATRWASNHKQHLKG</sequence>
<dbReference type="KEGG" id="slf:JEQ17_41085"/>
<reference evidence="1 2" key="1">
    <citation type="submission" date="2020-12" db="EMBL/GenBank/DDBJ databases">
        <title>A novel species.</title>
        <authorList>
            <person name="Li K."/>
        </authorList>
    </citation>
    <scope>NUCLEOTIDE SEQUENCE [LARGE SCALE GENOMIC DNA]</scope>
    <source>
        <strain evidence="1 2">ZYC-3</strain>
    </source>
</reference>
<evidence type="ECO:0000313" key="2">
    <source>
        <dbReference type="Proteomes" id="UP000595636"/>
    </source>
</evidence>
<name>A0A7T7L2D8_9ACTN</name>
<organism evidence="1 2">
    <name type="scientific">Streptomyces liliifuscus</name>
    <dbReference type="NCBI Taxonomy" id="2797636"/>
    <lineage>
        <taxon>Bacteria</taxon>
        <taxon>Bacillati</taxon>
        <taxon>Actinomycetota</taxon>
        <taxon>Actinomycetes</taxon>
        <taxon>Kitasatosporales</taxon>
        <taxon>Streptomycetaceae</taxon>
        <taxon>Streptomyces</taxon>
    </lineage>
</organism>
<protein>
    <submittedName>
        <fullName evidence="1">Uncharacterized protein</fullName>
    </submittedName>
</protein>
<gene>
    <name evidence="1" type="ORF">JEQ17_41085</name>
</gene>
<dbReference type="AlphaFoldDB" id="A0A7T7L2D8"/>
<keyword evidence="2" id="KW-1185">Reference proteome</keyword>
<dbReference type="EMBL" id="CP066831">
    <property type="protein sequence ID" value="QQM45174.1"/>
    <property type="molecule type" value="Genomic_DNA"/>
</dbReference>
<dbReference type="Proteomes" id="UP000595636">
    <property type="component" value="Chromosome"/>
</dbReference>
<accession>A0A7T7L2D8</accession>
<dbReference type="RefSeq" id="WP_200399983.1">
    <property type="nucleotide sequence ID" value="NZ_CP066831.1"/>
</dbReference>
<proteinExistence type="predicted"/>
<evidence type="ECO:0000313" key="1">
    <source>
        <dbReference type="EMBL" id="QQM45174.1"/>
    </source>
</evidence>